<feature type="binding site" evidence="4">
    <location>
        <position position="286"/>
    </location>
    <ligand>
        <name>S-adenosyl-L-methionine</name>
        <dbReference type="ChEBI" id="CHEBI:59789"/>
    </ligand>
</feature>
<dbReference type="NCBIfam" id="TIGR00479">
    <property type="entry name" value="rumA"/>
    <property type="match status" value="1"/>
</dbReference>
<dbReference type="PROSITE" id="PS01230">
    <property type="entry name" value="TRMA_1"/>
    <property type="match status" value="1"/>
</dbReference>
<protein>
    <submittedName>
        <fullName evidence="7">23S rRNA (Uracil-C(5))-methyltransferase RlmCD</fullName>
        <ecNumber evidence="7">2.1.1.189</ecNumber>
        <ecNumber evidence="7">2.1.1.190</ecNumber>
    </submittedName>
</protein>
<dbReference type="PATRIC" id="fig|1121326.3.peg.946"/>
<dbReference type="Gene3D" id="2.40.50.1070">
    <property type="match status" value="1"/>
</dbReference>
<dbReference type="InterPro" id="IPR030391">
    <property type="entry name" value="MeTrfase_TrmA_CS"/>
</dbReference>
<evidence type="ECO:0000256" key="3">
    <source>
        <dbReference type="ARBA" id="ARBA00022691"/>
    </source>
</evidence>
<dbReference type="Pfam" id="PF05958">
    <property type="entry name" value="tRNA_U5-meth_tr"/>
    <property type="match status" value="1"/>
</dbReference>
<dbReference type="PANTHER" id="PTHR11061">
    <property type="entry name" value="RNA M5U METHYLTRANSFERASE"/>
    <property type="match status" value="1"/>
</dbReference>
<reference evidence="7 8" key="1">
    <citation type="submission" date="2016-04" db="EMBL/GenBank/DDBJ databases">
        <title>Genome sequence of Clostridium magnum DSM 2767.</title>
        <authorList>
            <person name="Poehlein A."/>
            <person name="Uhlig R."/>
            <person name="Fischer R."/>
            <person name="Bahl H."/>
            <person name="Daniel R."/>
        </authorList>
    </citation>
    <scope>NUCLEOTIDE SEQUENCE [LARGE SCALE GENOMIC DNA]</scope>
    <source>
        <strain evidence="7 8">DSM 2767</strain>
    </source>
</reference>
<evidence type="ECO:0000256" key="1">
    <source>
        <dbReference type="ARBA" id="ARBA00022603"/>
    </source>
</evidence>
<evidence type="ECO:0000313" key="8">
    <source>
        <dbReference type="Proteomes" id="UP000076603"/>
    </source>
</evidence>
<proteinExistence type="inferred from homology"/>
<dbReference type="SUPFAM" id="SSF53335">
    <property type="entry name" value="S-adenosyl-L-methionine-dependent methyltransferases"/>
    <property type="match status" value="1"/>
</dbReference>
<dbReference type="Proteomes" id="UP000076603">
    <property type="component" value="Unassembled WGS sequence"/>
</dbReference>
<evidence type="ECO:0000256" key="2">
    <source>
        <dbReference type="ARBA" id="ARBA00022679"/>
    </source>
</evidence>
<dbReference type="InterPro" id="IPR010280">
    <property type="entry name" value="U5_MeTrfase_fam"/>
</dbReference>
<gene>
    <name evidence="7" type="primary">rlmCD_2</name>
    <name evidence="7" type="ORF">CLMAG_09870</name>
</gene>
<feature type="active site" evidence="5">
    <location>
        <position position="408"/>
    </location>
</feature>
<dbReference type="EC" id="2.1.1.189" evidence="7"/>
<dbReference type="InterPro" id="IPR012340">
    <property type="entry name" value="NA-bd_OB-fold"/>
</dbReference>
<comment type="similarity">
    <text evidence="4">Belongs to the class I-like SAM-binding methyltransferase superfamily. RNA M5U methyltransferase family.</text>
</comment>
<feature type="binding site" evidence="4">
    <location>
        <position position="315"/>
    </location>
    <ligand>
        <name>S-adenosyl-L-methionine</name>
        <dbReference type="ChEBI" id="CHEBI:59789"/>
    </ligand>
</feature>
<sequence>MRKGNEYEFHIDRTQFPGTGVAELDGLKVFIKNSVPGQKVRARVTKKKKEYAEAKVLEVIENVNHAVEPICPHFNACGGCTTQFLPYENQLELKSQQVLELLHNSGTENFEFLGIEKSPEEFEYRNKMEFSFGDLEKGGELTLGMHMKGRSFSIVNVDKCQIVDDDFRNILDTVVNYFGKKELPYYRIMKREGYLRNLVIRKGSNTGEILINIVTTSQMEFNYEEITEILKNLNYKGELKGILHTFNDSFSDVVQADSVDILYGRDYIIEELLGLKFKIAPESFFQTNSKGAEKLYSIVKDFLGDASSKVVFDLYCGTGTIGQIVAPKAKKVLGIELIEEAVKSANENAELNGLSNCEFIAGDVAEVIKTVKDKPDVIILDPPRPGVHPVALNYVIKFNASDIVYVSCNPKTLVTDLEVLQKAGYKVEKVKLMDMFPHTPHVETVVKLVKK</sequence>
<keyword evidence="3 4" id="KW-0949">S-adenosyl-L-methionine</keyword>
<dbReference type="GO" id="GO:0070475">
    <property type="term" value="P:rRNA base methylation"/>
    <property type="evidence" value="ECO:0007669"/>
    <property type="project" value="TreeGrafter"/>
</dbReference>
<dbReference type="PROSITE" id="PS51687">
    <property type="entry name" value="SAM_MT_RNA_M5U"/>
    <property type="match status" value="1"/>
</dbReference>
<name>A0A162UI42_9CLOT</name>
<comment type="caution">
    <text evidence="7">The sequence shown here is derived from an EMBL/GenBank/DDBJ whole genome shotgun (WGS) entry which is preliminary data.</text>
</comment>
<dbReference type="FunFam" id="2.40.50.140:FF:000097">
    <property type="entry name" value="23S rRNA (uracil(1939)-C(5))-methyltransferase RlmD"/>
    <property type="match status" value="1"/>
</dbReference>
<dbReference type="Gene3D" id="3.40.50.150">
    <property type="entry name" value="Vaccinia Virus protein VP39"/>
    <property type="match status" value="1"/>
</dbReference>
<dbReference type="Pfam" id="PF01938">
    <property type="entry name" value="TRAM"/>
    <property type="match status" value="1"/>
</dbReference>
<evidence type="ECO:0000256" key="5">
    <source>
        <dbReference type="PROSITE-ProRule" id="PRU10015"/>
    </source>
</evidence>
<dbReference type="SUPFAM" id="SSF50249">
    <property type="entry name" value="Nucleic acid-binding proteins"/>
    <property type="match status" value="1"/>
</dbReference>
<dbReference type="OrthoDB" id="9804590at2"/>
<dbReference type="EC" id="2.1.1.190" evidence="7"/>
<evidence type="ECO:0000259" key="6">
    <source>
        <dbReference type="PROSITE" id="PS50926"/>
    </source>
</evidence>
<organism evidence="7 8">
    <name type="scientific">Clostridium magnum DSM 2767</name>
    <dbReference type="NCBI Taxonomy" id="1121326"/>
    <lineage>
        <taxon>Bacteria</taxon>
        <taxon>Bacillati</taxon>
        <taxon>Bacillota</taxon>
        <taxon>Clostridia</taxon>
        <taxon>Eubacteriales</taxon>
        <taxon>Clostridiaceae</taxon>
        <taxon>Clostridium</taxon>
    </lineage>
</organism>
<feature type="domain" description="TRAM" evidence="6">
    <location>
        <begin position="1"/>
        <end position="58"/>
    </location>
</feature>
<keyword evidence="8" id="KW-1185">Reference proteome</keyword>
<dbReference type="FunFam" id="3.40.50.150:FF:000009">
    <property type="entry name" value="23S rRNA (Uracil(1939)-C(5))-methyltransferase RlmD"/>
    <property type="match status" value="1"/>
</dbReference>
<dbReference type="CDD" id="cd02440">
    <property type="entry name" value="AdoMet_MTases"/>
    <property type="match status" value="1"/>
</dbReference>
<dbReference type="RefSeq" id="WP_066618623.1">
    <property type="nucleotide sequence ID" value="NZ_FQXL01000010.1"/>
</dbReference>
<dbReference type="EMBL" id="LWAE01000001">
    <property type="protein sequence ID" value="KZL93934.1"/>
    <property type="molecule type" value="Genomic_DNA"/>
</dbReference>
<evidence type="ECO:0000313" key="7">
    <source>
        <dbReference type="EMBL" id="KZL93934.1"/>
    </source>
</evidence>
<dbReference type="Gene3D" id="2.40.50.140">
    <property type="entry name" value="Nucleic acid-binding proteins"/>
    <property type="match status" value="1"/>
</dbReference>
<dbReference type="GO" id="GO:0070041">
    <property type="term" value="F:rRNA (uridine-C5-)-methyltransferase activity"/>
    <property type="evidence" value="ECO:0007669"/>
    <property type="project" value="TreeGrafter"/>
</dbReference>
<keyword evidence="1 4" id="KW-0489">Methyltransferase</keyword>
<evidence type="ECO:0000256" key="4">
    <source>
        <dbReference type="PROSITE-ProRule" id="PRU01024"/>
    </source>
</evidence>
<feature type="active site" description="Nucleophile" evidence="4">
    <location>
        <position position="408"/>
    </location>
</feature>
<feature type="binding site" evidence="4">
    <location>
        <position position="336"/>
    </location>
    <ligand>
        <name>S-adenosyl-L-methionine</name>
        <dbReference type="ChEBI" id="CHEBI:59789"/>
    </ligand>
</feature>
<dbReference type="PANTHER" id="PTHR11061:SF30">
    <property type="entry name" value="TRNA (URACIL(54)-C(5))-METHYLTRANSFERASE"/>
    <property type="match status" value="1"/>
</dbReference>
<dbReference type="InterPro" id="IPR030390">
    <property type="entry name" value="MeTrfase_TrmA_AS"/>
</dbReference>
<feature type="binding site" evidence="4">
    <location>
        <position position="381"/>
    </location>
    <ligand>
        <name>S-adenosyl-L-methionine</name>
        <dbReference type="ChEBI" id="CHEBI:59789"/>
    </ligand>
</feature>
<dbReference type="PROSITE" id="PS01231">
    <property type="entry name" value="TRMA_2"/>
    <property type="match status" value="1"/>
</dbReference>
<keyword evidence="2 4" id="KW-0808">Transferase</keyword>
<dbReference type="PROSITE" id="PS50926">
    <property type="entry name" value="TRAM"/>
    <property type="match status" value="1"/>
</dbReference>
<dbReference type="InterPro" id="IPR002792">
    <property type="entry name" value="TRAM_dom"/>
</dbReference>
<dbReference type="STRING" id="1121326.CLMAG_09870"/>
<dbReference type="AlphaFoldDB" id="A0A162UI42"/>
<dbReference type="InterPro" id="IPR029063">
    <property type="entry name" value="SAM-dependent_MTases_sf"/>
</dbReference>
<accession>A0A162UI42</accession>